<name>A0A238FKH0_9BASI</name>
<proteinExistence type="predicted"/>
<evidence type="ECO:0000313" key="2">
    <source>
        <dbReference type="Proteomes" id="UP000198372"/>
    </source>
</evidence>
<evidence type="ECO:0000313" key="1">
    <source>
        <dbReference type="EMBL" id="SCV71668.1"/>
    </source>
</evidence>
<dbReference type="EMBL" id="FMSP01000007">
    <property type="protein sequence ID" value="SCV71668.1"/>
    <property type="molecule type" value="Genomic_DNA"/>
</dbReference>
<dbReference type="STRING" id="269621.A0A238FKH0"/>
<organism evidence="1 2">
    <name type="scientific">Microbotryum intermedium</name>
    <dbReference type="NCBI Taxonomy" id="269621"/>
    <lineage>
        <taxon>Eukaryota</taxon>
        <taxon>Fungi</taxon>
        <taxon>Dikarya</taxon>
        <taxon>Basidiomycota</taxon>
        <taxon>Pucciniomycotina</taxon>
        <taxon>Microbotryomycetes</taxon>
        <taxon>Microbotryales</taxon>
        <taxon>Microbotryaceae</taxon>
        <taxon>Microbotryum</taxon>
    </lineage>
</organism>
<dbReference type="AlphaFoldDB" id="A0A238FKH0"/>
<sequence length="120" mass="13892">MRRKTLGQAQALVCVFIDEPSEFLEQFVLRWWGWLDIEAPFVVPRITVWTSCKATEPSLLSTASYAFSFAKWTELSLYDPNCVPLPDFKYSHATDERGALVRSFAIDRRTVVKMVRDQIE</sequence>
<accession>A0A238FKH0</accession>
<reference evidence="2" key="1">
    <citation type="submission" date="2016-09" db="EMBL/GenBank/DDBJ databases">
        <authorList>
            <person name="Jeantristanb JTB J.-T."/>
            <person name="Ricardo R."/>
        </authorList>
    </citation>
    <scope>NUCLEOTIDE SEQUENCE [LARGE SCALE GENOMIC DNA]</scope>
</reference>
<gene>
    <name evidence="1" type="ORF">BQ2448_3256</name>
</gene>
<protein>
    <submittedName>
        <fullName evidence="1">BQ2448_3256 protein</fullName>
    </submittedName>
</protein>
<dbReference type="Proteomes" id="UP000198372">
    <property type="component" value="Unassembled WGS sequence"/>
</dbReference>
<keyword evidence="2" id="KW-1185">Reference proteome</keyword>